<keyword evidence="2" id="KW-1185">Reference proteome</keyword>
<dbReference type="STRING" id="1335048.AKL17_1153"/>
<protein>
    <submittedName>
        <fullName evidence="1">Uncharacterized protein</fullName>
    </submittedName>
</protein>
<accession>A0A165SIH7</accession>
<dbReference type="KEGG" id="daa:AKL17_1153"/>
<dbReference type="Gene3D" id="3.10.129.10">
    <property type="entry name" value="Hotdog Thioesterase"/>
    <property type="match status" value="1"/>
</dbReference>
<gene>
    <name evidence="1" type="ORF">AKL17_1153</name>
</gene>
<dbReference type="RefSeq" id="WP_066811452.1">
    <property type="nucleotide sequence ID" value="NZ_CP012661.1"/>
</dbReference>
<reference evidence="1 2" key="1">
    <citation type="submission" date="2015-09" db="EMBL/GenBank/DDBJ databases">
        <title>Complete genome sequence of Defluviimonas alba cai42t isolated from an oilfield in Xinjiang.</title>
        <authorList>
            <person name="Geng S."/>
            <person name="Pan X."/>
            <person name="Wu X."/>
        </authorList>
    </citation>
    <scope>NUCLEOTIDE SEQUENCE [LARGE SCALE GENOMIC DNA]</scope>
    <source>
        <strain evidence="2">cai42</strain>
    </source>
</reference>
<dbReference type="AlphaFoldDB" id="A0A165SIH7"/>
<name>A0A165SIH7_9RHOB</name>
<evidence type="ECO:0000313" key="1">
    <source>
        <dbReference type="EMBL" id="AMY68409.1"/>
    </source>
</evidence>
<evidence type="ECO:0000313" key="2">
    <source>
        <dbReference type="Proteomes" id="UP000076128"/>
    </source>
</evidence>
<dbReference type="NCBIfam" id="TIGR04098">
    <property type="entry name" value="LnmK_bifunc"/>
    <property type="match status" value="1"/>
</dbReference>
<dbReference type="OrthoDB" id="7875571at2"/>
<dbReference type="NCBIfam" id="TIGR04099">
    <property type="entry name" value="biosn_Pnap_2097"/>
    <property type="match status" value="1"/>
</dbReference>
<dbReference type="InterPro" id="IPR024091">
    <property type="entry name" value="LnmK-like_bifun_acyl/decarbox"/>
</dbReference>
<sequence length="270" mass="29198">MKHETFWQADTVEQRRLGMAECGWCGVSEGWMLRHLGDVHWRLIAEAMGQQAAVFTDADGAPVYAAFCAISERLLRPALARPGALLTIGSRLRRLTATRLISLHDLAIDGHAFAEIILVTAFVRHGAAGGNAHIIRVQPCGRLDLPPLEAGADRGFVAEAGLLYHDLPASSAAVALSTDVTPCPTTDFNAAGLLYCANYPGLADRAEWALYPDLARSPLTSRKIVYLGNVDPGDPVTATLYRARQPDRGHCLILASGPRIIARIVTEKRD</sequence>
<dbReference type="EMBL" id="CP012661">
    <property type="protein sequence ID" value="AMY68409.1"/>
    <property type="molecule type" value="Genomic_DNA"/>
</dbReference>
<organism evidence="1 2">
    <name type="scientific">Frigidibacter mobilis</name>
    <dbReference type="NCBI Taxonomy" id="1335048"/>
    <lineage>
        <taxon>Bacteria</taxon>
        <taxon>Pseudomonadati</taxon>
        <taxon>Pseudomonadota</taxon>
        <taxon>Alphaproteobacteria</taxon>
        <taxon>Rhodobacterales</taxon>
        <taxon>Paracoccaceae</taxon>
        <taxon>Frigidibacter</taxon>
    </lineage>
</organism>
<proteinExistence type="predicted"/>
<dbReference type="Proteomes" id="UP000076128">
    <property type="component" value="Chromosome"/>
</dbReference>